<comment type="caution">
    <text evidence="2">The sequence shown here is derived from an EMBL/GenBank/DDBJ whole genome shotgun (WGS) entry which is preliminary data.</text>
</comment>
<feature type="transmembrane region" description="Helical" evidence="1">
    <location>
        <begin position="50"/>
        <end position="71"/>
    </location>
</feature>
<evidence type="ECO:0000313" key="2">
    <source>
        <dbReference type="EMBL" id="TXG91690.1"/>
    </source>
</evidence>
<proteinExistence type="predicted"/>
<reference evidence="2 3" key="1">
    <citation type="submission" date="2018-07" db="EMBL/GenBank/DDBJ databases">
        <title>Genome sequence of Rhodococcus rhodnii ATCC 35071 from Rhodnius prolixus.</title>
        <authorList>
            <person name="Patel V."/>
            <person name="Vogel K.J."/>
        </authorList>
    </citation>
    <scope>NUCLEOTIDE SEQUENCE [LARGE SCALE GENOMIC DNA]</scope>
    <source>
        <strain evidence="2 3">ATCC 35071</strain>
    </source>
</reference>
<sequence length="113" mass="12122">MFQATLEWPRCKRCLGQGRWWRVAAWTLYVAAAAGALAFVGVILNGNEGYLGLASIGFFTALFATLGGLLLSRVARRGLAGPEVASDGSAIVIPFADEEFVRRLQALRGKPVP</sequence>
<evidence type="ECO:0000313" key="3">
    <source>
        <dbReference type="Proteomes" id="UP000471120"/>
    </source>
</evidence>
<organism evidence="2 3">
    <name type="scientific">Rhodococcus rhodnii</name>
    <dbReference type="NCBI Taxonomy" id="38312"/>
    <lineage>
        <taxon>Bacteria</taxon>
        <taxon>Bacillati</taxon>
        <taxon>Actinomycetota</taxon>
        <taxon>Actinomycetes</taxon>
        <taxon>Mycobacteriales</taxon>
        <taxon>Nocardiaceae</taxon>
        <taxon>Rhodococcus</taxon>
    </lineage>
</organism>
<dbReference type="Proteomes" id="UP000471120">
    <property type="component" value="Unassembled WGS sequence"/>
</dbReference>
<gene>
    <name evidence="2" type="ORF">DW322_17710</name>
</gene>
<dbReference type="AlphaFoldDB" id="A0A6P2CII6"/>
<keyword evidence="1" id="KW-1133">Transmembrane helix</keyword>
<keyword evidence="1" id="KW-0812">Transmembrane</keyword>
<name>A0A6P2CII6_9NOCA</name>
<dbReference type="EMBL" id="QRCM01000001">
    <property type="protein sequence ID" value="TXG91690.1"/>
    <property type="molecule type" value="Genomic_DNA"/>
</dbReference>
<protein>
    <submittedName>
        <fullName evidence="2">Uncharacterized protein</fullName>
    </submittedName>
</protein>
<evidence type="ECO:0000256" key="1">
    <source>
        <dbReference type="SAM" id="Phobius"/>
    </source>
</evidence>
<accession>A0A6P2CII6</accession>
<keyword evidence="1" id="KW-0472">Membrane</keyword>
<feature type="transmembrane region" description="Helical" evidence="1">
    <location>
        <begin position="20"/>
        <end position="44"/>
    </location>
</feature>